<reference evidence="5" key="2">
    <citation type="submission" date="2023-10" db="EMBL/GenBank/DDBJ databases">
        <authorList>
            <person name="Fortmann-Grote C."/>
        </authorList>
    </citation>
    <scope>NUCLEOTIDE SEQUENCE</scope>
    <source>
        <strain evidence="5">SBW25</strain>
    </source>
</reference>
<dbReference type="Gene3D" id="2.160.20.160">
    <property type="match status" value="1"/>
</dbReference>
<keyword evidence="3" id="KW-0106">Calcium</keyword>
<feature type="region of interest" description="Disordered" evidence="4">
    <location>
        <begin position="431"/>
        <end position="496"/>
    </location>
</feature>
<dbReference type="PANTHER" id="PTHR38340:SF1">
    <property type="entry name" value="S-LAYER PROTEIN"/>
    <property type="match status" value="1"/>
</dbReference>
<evidence type="ECO:0000256" key="3">
    <source>
        <dbReference type="ARBA" id="ARBA00022837"/>
    </source>
</evidence>
<feature type="region of interest" description="Disordered" evidence="4">
    <location>
        <begin position="1"/>
        <end position="35"/>
    </location>
</feature>
<dbReference type="Pfam" id="PF14891">
    <property type="entry name" value="Peptidase_M91"/>
    <property type="match status" value="1"/>
</dbReference>
<reference evidence="6" key="1">
    <citation type="journal article" date="2009" name="Genome Biol.">
        <title>Genomic and genetic analyses of diversity and plant interactions of Pseudomonas fluorescens.</title>
        <authorList>
            <person name="Silby M.W."/>
            <person name="Cerdeno-Tarraga A.M."/>
            <person name="Vernikos G.S."/>
            <person name="Giddens S.R."/>
            <person name="Jackson R.W."/>
            <person name="Preston G.M."/>
            <person name="Zhang X.X."/>
            <person name="Moon C.D."/>
            <person name="Gehrig S.M."/>
            <person name="Godfrey S.A."/>
            <person name="Knight C.G."/>
            <person name="Malone J.G."/>
            <person name="Robinson Z."/>
            <person name="Spiers A.J."/>
            <person name="Harris S."/>
            <person name="Challis G.L."/>
            <person name="Yaxley A.M."/>
            <person name="Harris D."/>
            <person name="Seeger K."/>
            <person name="Murphy L."/>
            <person name="Rutter S."/>
            <person name="Squares R."/>
            <person name="Quail M.A."/>
            <person name="Saunders E."/>
            <person name="Mavromatis K."/>
            <person name="Brettin T.S."/>
            <person name="Bentley S.D."/>
            <person name="Hothersall J."/>
            <person name="Stephens E."/>
            <person name="Thomas C.M."/>
            <person name="Parkhill J."/>
            <person name="Levy S.B."/>
            <person name="Rainey P.B."/>
            <person name="Thomson N.R."/>
        </authorList>
    </citation>
    <scope>NUCLEOTIDE SEQUENCE [LARGE SCALE GENOMIC DNA]</scope>
    <source>
        <strain evidence="6">SBW25</strain>
    </source>
</reference>
<comment type="subcellular location">
    <subcellularLocation>
        <location evidence="1">Secreted</location>
    </subcellularLocation>
</comment>
<accession>C3KBM7</accession>
<proteinExistence type="predicted"/>
<dbReference type="InterPro" id="IPR001343">
    <property type="entry name" value="Hemolysn_Ca-bd"/>
</dbReference>
<dbReference type="InterPro" id="IPR028208">
    <property type="entry name" value="Effector_pro_NleD-like"/>
</dbReference>
<dbReference type="eggNOG" id="COG2931">
    <property type="taxonomic scope" value="Bacteria"/>
</dbReference>
<dbReference type="AlphaFoldDB" id="C3KBM7"/>
<dbReference type="Proteomes" id="UP001152918">
    <property type="component" value="Chromosome"/>
</dbReference>
<evidence type="ECO:0000256" key="1">
    <source>
        <dbReference type="ARBA" id="ARBA00004613"/>
    </source>
</evidence>
<feature type="compositionally biased region" description="Low complexity" evidence="4">
    <location>
        <begin position="471"/>
        <end position="480"/>
    </location>
</feature>
<evidence type="ECO:0000256" key="4">
    <source>
        <dbReference type="SAM" id="MobiDB-lite"/>
    </source>
</evidence>
<dbReference type="EMBL" id="OV986001">
    <property type="protein sequence ID" value="CAI2795666.1"/>
    <property type="molecule type" value="Genomic_DNA"/>
</dbReference>
<dbReference type="InterPro" id="IPR011049">
    <property type="entry name" value="Serralysin-like_metalloprot_C"/>
</dbReference>
<dbReference type="EMBL" id="AM181176">
    <property type="protein sequence ID" value="CAY47627.1"/>
    <property type="molecule type" value="Genomic_DNA"/>
</dbReference>
<evidence type="ECO:0000313" key="6">
    <source>
        <dbReference type="EMBL" id="CAY47627.1"/>
    </source>
</evidence>
<dbReference type="HOGENOM" id="CLU_034191_0_0_6"/>
<keyword evidence="2" id="KW-0964">Secreted</keyword>
<dbReference type="GO" id="GO:0005576">
    <property type="term" value="C:extracellular region"/>
    <property type="evidence" value="ECO:0007669"/>
    <property type="project" value="UniProtKB-SubCell"/>
</dbReference>
<dbReference type="GO" id="GO:0005509">
    <property type="term" value="F:calcium ion binding"/>
    <property type="evidence" value="ECO:0007669"/>
    <property type="project" value="InterPro"/>
</dbReference>
<protein>
    <submittedName>
        <fullName evidence="5 6">Hemolysin-like protein</fullName>
    </submittedName>
</protein>
<name>C3KBM7_PSEFS</name>
<organism evidence="6">
    <name type="scientific">Pseudomonas fluorescens (strain SBW25)</name>
    <dbReference type="NCBI Taxonomy" id="216595"/>
    <lineage>
        <taxon>Bacteria</taxon>
        <taxon>Pseudomonadati</taxon>
        <taxon>Pseudomonadota</taxon>
        <taxon>Gammaproteobacteria</taxon>
        <taxon>Pseudomonadales</taxon>
        <taxon>Pseudomonadaceae</taxon>
        <taxon>Pseudomonas</taxon>
    </lineage>
</organism>
<evidence type="ECO:0000256" key="2">
    <source>
        <dbReference type="ARBA" id="ARBA00022525"/>
    </source>
</evidence>
<dbReference type="KEGG" id="pfs:PFLU_1373"/>
<dbReference type="InterPro" id="IPR050557">
    <property type="entry name" value="RTX_toxin/Mannuronan_C5-epim"/>
</dbReference>
<gene>
    <name evidence="6" type="ordered locus">PFLU_1373</name>
</gene>
<dbReference type="PRINTS" id="PR00313">
    <property type="entry name" value="CABNDNGRPT"/>
</dbReference>
<evidence type="ECO:0000313" key="5">
    <source>
        <dbReference type="EMBL" id="CAI2795666.1"/>
    </source>
</evidence>
<dbReference type="SUPFAM" id="SSF51120">
    <property type="entry name" value="beta-Roll"/>
    <property type="match status" value="1"/>
</dbReference>
<dbReference type="PANTHER" id="PTHR38340">
    <property type="entry name" value="S-LAYER PROTEIN"/>
    <property type="match status" value="1"/>
</dbReference>
<feature type="compositionally biased region" description="Low complexity" evidence="4">
    <location>
        <begin position="1"/>
        <end position="24"/>
    </location>
</feature>
<sequence>MSAINPPQNHSMPPSPHPSASNHPSDPPDAPRTQTQRKMLVDDGNLRAGQLLTQGLKNPERPETLANILYLETGEKSDQIHISQRPDGQLYAQVNGRDYTFNTGDGHSNVPTFLHIKTGAGDDRITIDPTVTVPVEIEAEDGDDVIQAGGGNTSIYGGRGNDHIRLGSGIGYAEGNEGDDTIIGGPGHAVMYGNNGNDRLYASHGPNSKHSHLDGGTGDDKLYAGDGYSVLNGGQGDDTLVGYTHTTFYTGEGRDTVVTNTTQARIYAQETDRLIGTQGSTVTYVKSSDAGRLAFVIDGAPDFIQRVEDDLALLRASPQGQKMLEALDKAAVQNGAPVYIVPFAESNDYYDYWNTDLQTLKDAHQLTYEPNAPMYGFIKDGVAGARANRATISYNPAHIYEGGDLLLPLLLLYHEMAHAWNGANGTFLPGLSDPTAAHPELPGPPNSEQQAVGLATNAPPFDFDNDPSTPPTSTNPAPFTENSLNHEMGTPLRQRY</sequence>
<dbReference type="Pfam" id="PF00353">
    <property type="entry name" value="HemolysinCabind"/>
    <property type="match status" value="3"/>
</dbReference>